<dbReference type="RefSeq" id="WP_113693093.1">
    <property type="nucleotide sequence ID" value="NZ_CP015163.1"/>
</dbReference>
<dbReference type="CDD" id="cd00567">
    <property type="entry name" value="ACAD"/>
    <property type="match status" value="1"/>
</dbReference>
<dbReference type="KEGG" id="aab:A4R43_16100"/>
<name>A0A344L734_9PSEU</name>
<dbReference type="SUPFAM" id="SSF47203">
    <property type="entry name" value="Acyl-CoA dehydrogenase C-terminal domain-like"/>
    <property type="match status" value="1"/>
</dbReference>
<dbReference type="GO" id="GO:0050660">
    <property type="term" value="F:flavin adenine dinucleotide binding"/>
    <property type="evidence" value="ECO:0007669"/>
    <property type="project" value="InterPro"/>
</dbReference>
<keyword evidence="3" id="KW-0285">Flavoprotein</keyword>
<dbReference type="GO" id="GO:0003995">
    <property type="term" value="F:acyl-CoA dehydrogenase activity"/>
    <property type="evidence" value="ECO:0007669"/>
    <property type="project" value="TreeGrafter"/>
</dbReference>
<dbReference type="Gene3D" id="1.10.540.10">
    <property type="entry name" value="Acyl-CoA dehydrogenase/oxidase, N-terminal domain"/>
    <property type="match status" value="1"/>
</dbReference>
<comment type="cofactor">
    <cofactor evidence="1">
        <name>FAD</name>
        <dbReference type="ChEBI" id="CHEBI:57692"/>
    </cofactor>
</comment>
<evidence type="ECO:0000256" key="4">
    <source>
        <dbReference type="ARBA" id="ARBA00022827"/>
    </source>
</evidence>
<keyword evidence="9" id="KW-1185">Reference proteome</keyword>
<keyword evidence="5" id="KW-0560">Oxidoreductase</keyword>
<reference evidence="8 9" key="1">
    <citation type="submission" date="2016-04" db="EMBL/GenBank/DDBJ databases">
        <title>Complete genome sequence and analysis of deep-sea sediment isolate, Amycolatopsis sp. WP1.</title>
        <authorList>
            <person name="Wang H."/>
            <person name="Chen S."/>
            <person name="Wu Q."/>
        </authorList>
    </citation>
    <scope>NUCLEOTIDE SEQUENCE [LARGE SCALE GENOMIC DNA]</scope>
    <source>
        <strain evidence="8 9">WP1</strain>
    </source>
</reference>
<evidence type="ECO:0000256" key="3">
    <source>
        <dbReference type="ARBA" id="ARBA00022630"/>
    </source>
</evidence>
<evidence type="ECO:0000313" key="8">
    <source>
        <dbReference type="EMBL" id="AXB43858.1"/>
    </source>
</evidence>
<dbReference type="EMBL" id="CP015163">
    <property type="protein sequence ID" value="AXB43858.1"/>
    <property type="molecule type" value="Genomic_DNA"/>
</dbReference>
<sequence length="345" mass="35853">MDFTPGAHEAAVTELAAQILRGEADSWPALAKAGLLALALPAELGGDGLGVTEVCALLTEIGRAAADVPAWPALALGALPLEAFGSPEQRAAFLPGVGDGTEVLTAALHEPSAPFPLRPAVTASQANGGWLLNGIKTAVPRAAEATRVLVPASLPVGTGVFLVDPNAPGVTVEESYRSGDTPEFRLTFAETPVDERNLLGGTIEGVHRFALAGTLAALDGLLAGALELTTKHVRERVQFGRPLATFQAVAQQIADVYIASRTVHLSTTSAIWRLATGRDADDELDVAAYWATEQVPLAMGACHHLHGGLGVDTSYPMHRYSAAAKDLVRFLGGHAHRLGELAGRA</sequence>
<proteinExistence type="inferred from homology"/>
<feature type="domain" description="Acyl-CoA dehydrogenase/oxidase N-terminal" evidence="7">
    <location>
        <begin position="24"/>
        <end position="100"/>
    </location>
</feature>
<dbReference type="InterPro" id="IPR009075">
    <property type="entry name" value="AcylCo_DH/oxidase_C"/>
</dbReference>
<keyword evidence="4" id="KW-0274">FAD</keyword>
<dbReference type="InterPro" id="IPR013786">
    <property type="entry name" value="AcylCoA_DH/ox_N"/>
</dbReference>
<dbReference type="PANTHER" id="PTHR43884">
    <property type="entry name" value="ACYL-COA DEHYDROGENASE"/>
    <property type="match status" value="1"/>
</dbReference>
<dbReference type="AlphaFoldDB" id="A0A344L734"/>
<evidence type="ECO:0000259" key="6">
    <source>
        <dbReference type="Pfam" id="PF00441"/>
    </source>
</evidence>
<dbReference type="InterPro" id="IPR037069">
    <property type="entry name" value="AcylCoA_DH/ox_N_sf"/>
</dbReference>
<dbReference type="PANTHER" id="PTHR43884:SF20">
    <property type="entry name" value="ACYL-COA DEHYDROGENASE FADE28"/>
    <property type="match status" value="1"/>
</dbReference>
<organism evidence="8 9">
    <name type="scientific">Amycolatopsis albispora</name>
    <dbReference type="NCBI Taxonomy" id="1804986"/>
    <lineage>
        <taxon>Bacteria</taxon>
        <taxon>Bacillati</taxon>
        <taxon>Actinomycetota</taxon>
        <taxon>Actinomycetes</taxon>
        <taxon>Pseudonocardiales</taxon>
        <taxon>Pseudonocardiaceae</taxon>
        <taxon>Amycolatopsis</taxon>
    </lineage>
</organism>
<dbReference type="SUPFAM" id="SSF56645">
    <property type="entry name" value="Acyl-CoA dehydrogenase NM domain-like"/>
    <property type="match status" value="1"/>
</dbReference>
<evidence type="ECO:0000256" key="2">
    <source>
        <dbReference type="ARBA" id="ARBA00009347"/>
    </source>
</evidence>
<comment type="similarity">
    <text evidence="2">Belongs to the acyl-CoA dehydrogenase family.</text>
</comment>
<dbReference type="InterPro" id="IPR036250">
    <property type="entry name" value="AcylCo_DH-like_C"/>
</dbReference>
<evidence type="ECO:0000256" key="5">
    <source>
        <dbReference type="ARBA" id="ARBA00023002"/>
    </source>
</evidence>
<dbReference type="OrthoDB" id="4319499at2"/>
<dbReference type="Pfam" id="PF02771">
    <property type="entry name" value="Acyl-CoA_dh_N"/>
    <property type="match status" value="1"/>
</dbReference>
<dbReference type="InterPro" id="IPR046373">
    <property type="entry name" value="Acyl-CoA_Oxase/DH_mid-dom_sf"/>
</dbReference>
<dbReference type="Gene3D" id="2.40.110.10">
    <property type="entry name" value="Butyryl-CoA Dehydrogenase, subunit A, domain 2"/>
    <property type="match status" value="1"/>
</dbReference>
<evidence type="ECO:0000313" key="9">
    <source>
        <dbReference type="Proteomes" id="UP000250434"/>
    </source>
</evidence>
<accession>A0A344L734</accession>
<dbReference type="InterPro" id="IPR009100">
    <property type="entry name" value="AcylCoA_DH/oxidase_NM_dom_sf"/>
</dbReference>
<feature type="domain" description="Acyl-CoA dehydrogenase/oxidase C-terminal" evidence="6">
    <location>
        <begin position="217"/>
        <end position="325"/>
    </location>
</feature>
<dbReference type="Gene3D" id="1.20.140.10">
    <property type="entry name" value="Butyryl-CoA Dehydrogenase, subunit A, domain 3"/>
    <property type="match status" value="1"/>
</dbReference>
<evidence type="ECO:0000259" key="7">
    <source>
        <dbReference type="Pfam" id="PF02771"/>
    </source>
</evidence>
<dbReference type="Pfam" id="PF00441">
    <property type="entry name" value="Acyl-CoA_dh_1"/>
    <property type="match status" value="1"/>
</dbReference>
<gene>
    <name evidence="8" type="ORF">A4R43_16100</name>
</gene>
<dbReference type="Proteomes" id="UP000250434">
    <property type="component" value="Chromosome"/>
</dbReference>
<protein>
    <submittedName>
        <fullName evidence="8">Acyl-CoA dehydrogenase</fullName>
    </submittedName>
</protein>
<evidence type="ECO:0000256" key="1">
    <source>
        <dbReference type="ARBA" id="ARBA00001974"/>
    </source>
</evidence>